<organism evidence="1 2">
    <name type="scientific">Capnocytophaga canimorsus</name>
    <dbReference type="NCBI Taxonomy" id="28188"/>
    <lineage>
        <taxon>Bacteria</taxon>
        <taxon>Pseudomonadati</taxon>
        <taxon>Bacteroidota</taxon>
        <taxon>Flavobacteriia</taxon>
        <taxon>Flavobacteriales</taxon>
        <taxon>Flavobacteriaceae</taxon>
        <taxon>Capnocytophaga</taxon>
    </lineage>
</organism>
<evidence type="ECO:0000313" key="2">
    <source>
        <dbReference type="Proteomes" id="UP000044026"/>
    </source>
</evidence>
<reference evidence="1 2" key="1">
    <citation type="submission" date="2015-01" db="EMBL/GenBank/DDBJ databases">
        <authorList>
            <person name="Xiang T."/>
            <person name="Song Y."/>
            <person name="Huang L."/>
            <person name="Wang B."/>
            <person name="Wu P."/>
        </authorList>
    </citation>
    <scope>NUCLEOTIDE SEQUENCE [LARGE SCALE GENOMIC DNA]</scope>
    <source>
        <strain evidence="1 2">Cc12</strain>
    </source>
</reference>
<gene>
    <name evidence="1" type="ORF">CCAN12_810126</name>
</gene>
<protein>
    <submittedName>
        <fullName evidence="1">Uncharacterized protein</fullName>
    </submittedName>
</protein>
<accession>A0A0B7HVW3</accession>
<dbReference type="AlphaFoldDB" id="A0A0B7HVW3"/>
<dbReference type="InterPro" id="IPR013780">
    <property type="entry name" value="Glyco_hydro_b"/>
</dbReference>
<evidence type="ECO:0000313" key="1">
    <source>
        <dbReference type="EMBL" id="CEN41648.1"/>
    </source>
</evidence>
<name>A0A0B7HVW3_9FLAO</name>
<dbReference type="Gene3D" id="2.60.40.1180">
    <property type="entry name" value="Golgi alpha-mannosidase II"/>
    <property type="match status" value="1"/>
</dbReference>
<dbReference type="EMBL" id="CDOE01000080">
    <property type="protein sequence ID" value="CEN41648.1"/>
    <property type="molecule type" value="Genomic_DNA"/>
</dbReference>
<proteinExistence type="predicted"/>
<sequence length="67" mass="7907">MVRLLYRGRAYRGNRIINHYDAPLWKLPVFVKAGAIIPITHPHNNVTQNRSEIAQIRNLSWSKKYFC</sequence>
<dbReference type="Proteomes" id="UP000044026">
    <property type="component" value="Unassembled WGS sequence"/>
</dbReference>